<evidence type="ECO:0000259" key="7">
    <source>
        <dbReference type="Pfam" id="PF09349"/>
    </source>
</evidence>
<organism evidence="8 9">
    <name type="scientific">Alkalicoccus urumqiensis</name>
    <name type="common">Bacillus urumqiensis</name>
    <dbReference type="NCBI Taxonomy" id="1548213"/>
    <lineage>
        <taxon>Bacteria</taxon>
        <taxon>Bacillati</taxon>
        <taxon>Bacillota</taxon>
        <taxon>Bacilli</taxon>
        <taxon>Bacillales</taxon>
        <taxon>Bacillaceae</taxon>
        <taxon>Alkalicoccus</taxon>
    </lineage>
</organism>
<dbReference type="EMBL" id="PVNS01000001">
    <property type="protein sequence ID" value="PRO67175.1"/>
    <property type="molecule type" value="Genomic_DNA"/>
</dbReference>
<dbReference type="NCBIfam" id="TIGR03164">
    <property type="entry name" value="UHCUDC"/>
    <property type="match status" value="1"/>
</dbReference>
<dbReference type="PANTHER" id="PTHR43466">
    <property type="entry name" value="2-OXO-4-HYDROXY-4-CARBOXY-5-UREIDOIMIDAZOLINE DECARBOXYLASE-RELATED"/>
    <property type="match status" value="1"/>
</dbReference>
<dbReference type="SUPFAM" id="SSF158694">
    <property type="entry name" value="UraD-Like"/>
    <property type="match status" value="1"/>
</dbReference>
<comment type="pathway">
    <text evidence="2">Purine metabolism; urate degradation; (S)-allantoin from urate: step 3/3.</text>
</comment>
<dbReference type="OrthoDB" id="9800909at2"/>
<reference evidence="8 9" key="1">
    <citation type="submission" date="2018-03" db="EMBL/GenBank/DDBJ databases">
        <title>Bacillus urumqiensis sp. nov., a moderately haloalkaliphilic bacterium isolated from a salt lake.</title>
        <authorList>
            <person name="Zhao B."/>
            <person name="Liao Z."/>
        </authorList>
    </citation>
    <scope>NUCLEOTIDE SEQUENCE [LARGE SCALE GENOMIC DNA]</scope>
    <source>
        <strain evidence="8 9">BZ-SZ-XJ18</strain>
    </source>
</reference>
<evidence type="ECO:0000313" key="9">
    <source>
        <dbReference type="Proteomes" id="UP000243650"/>
    </source>
</evidence>
<feature type="domain" description="Oxo-4-hydroxy-4-carboxy-5-ureidoimidazoline decarboxylase" evidence="7">
    <location>
        <begin position="8"/>
        <end position="159"/>
    </location>
</feature>
<dbReference type="InterPro" id="IPR036778">
    <property type="entry name" value="OHCU_decarboxylase_sf"/>
</dbReference>
<evidence type="ECO:0000256" key="5">
    <source>
        <dbReference type="ARBA" id="ARBA00022793"/>
    </source>
</evidence>
<keyword evidence="6" id="KW-0456">Lyase</keyword>
<dbReference type="GO" id="GO:0051997">
    <property type="term" value="F:2-oxo-4-hydroxy-4-carboxy-5-ureidoimidazoline decarboxylase activity"/>
    <property type="evidence" value="ECO:0007669"/>
    <property type="project" value="UniProtKB-EC"/>
</dbReference>
<name>A0A2P6MLK9_ALKUR</name>
<dbReference type="AlphaFoldDB" id="A0A2P6MLK9"/>
<keyword evidence="4" id="KW-0659">Purine metabolism</keyword>
<protein>
    <recommendedName>
        <fullName evidence="3">2-oxo-4-hydroxy-4-carboxy-5-ureidoimidazoline decarboxylase</fullName>
        <ecNumber evidence="3">4.1.1.97</ecNumber>
    </recommendedName>
</protein>
<evidence type="ECO:0000256" key="4">
    <source>
        <dbReference type="ARBA" id="ARBA00022631"/>
    </source>
</evidence>
<proteinExistence type="predicted"/>
<evidence type="ECO:0000256" key="3">
    <source>
        <dbReference type="ARBA" id="ARBA00012257"/>
    </source>
</evidence>
<dbReference type="GO" id="GO:0000255">
    <property type="term" value="P:allantoin metabolic process"/>
    <property type="evidence" value="ECO:0007669"/>
    <property type="project" value="InterPro"/>
</dbReference>
<evidence type="ECO:0000256" key="1">
    <source>
        <dbReference type="ARBA" id="ARBA00001163"/>
    </source>
</evidence>
<evidence type="ECO:0000256" key="6">
    <source>
        <dbReference type="ARBA" id="ARBA00023239"/>
    </source>
</evidence>
<accession>A0A2P6MLK9</accession>
<dbReference type="InterPro" id="IPR017580">
    <property type="entry name" value="OHCU_decarboxylase-1"/>
</dbReference>
<comment type="catalytic activity">
    <reaction evidence="1">
        <text>5-hydroxy-2-oxo-4-ureido-2,5-dihydro-1H-imidazole-5-carboxylate + H(+) = (S)-allantoin + CO2</text>
        <dbReference type="Rhea" id="RHEA:26301"/>
        <dbReference type="ChEBI" id="CHEBI:15378"/>
        <dbReference type="ChEBI" id="CHEBI:15678"/>
        <dbReference type="ChEBI" id="CHEBI:16526"/>
        <dbReference type="ChEBI" id="CHEBI:58639"/>
        <dbReference type="EC" id="4.1.1.97"/>
    </reaction>
</comment>
<dbReference type="PANTHER" id="PTHR43466:SF1">
    <property type="entry name" value="2-OXO-4-HYDROXY-4-CARBOXY-5-UREIDOIMIDAZOLINE DECARBOXYLASE-RELATED"/>
    <property type="match status" value="1"/>
</dbReference>
<keyword evidence="5" id="KW-0210">Decarboxylase</keyword>
<dbReference type="GO" id="GO:0006144">
    <property type="term" value="P:purine nucleobase metabolic process"/>
    <property type="evidence" value="ECO:0007669"/>
    <property type="project" value="UniProtKB-KW"/>
</dbReference>
<keyword evidence="9" id="KW-1185">Reference proteome</keyword>
<dbReference type="EC" id="4.1.1.97" evidence="3"/>
<dbReference type="Proteomes" id="UP000243650">
    <property type="component" value="Unassembled WGS sequence"/>
</dbReference>
<gene>
    <name evidence="8" type="primary">uraD</name>
    <name evidence="8" type="ORF">C6I21_01040</name>
</gene>
<dbReference type="UniPathway" id="UPA00394">
    <property type="reaction ID" value="UER00652"/>
</dbReference>
<dbReference type="GO" id="GO:0019628">
    <property type="term" value="P:urate catabolic process"/>
    <property type="evidence" value="ECO:0007669"/>
    <property type="project" value="UniProtKB-UniPathway"/>
</dbReference>
<dbReference type="InterPro" id="IPR018020">
    <property type="entry name" value="OHCU_decarboxylase"/>
</dbReference>
<evidence type="ECO:0000313" key="8">
    <source>
        <dbReference type="EMBL" id="PRO67175.1"/>
    </source>
</evidence>
<comment type="caution">
    <text evidence="8">The sequence shown here is derived from an EMBL/GenBank/DDBJ whole genome shotgun (WGS) entry which is preliminary data.</text>
</comment>
<sequence length="174" mass="20015">MYNLTDINQMTRTAFIENIGWTAEHSPWVAEAAWEKRPFQSREDLFAALAREIYRAPEEKQLSLLRAHPDLGTRLDVTDASRSEQAGAGLHELSEAEYETFSALNQTYTSRFTFPFILAVKGKTKADILQSLQERQFHDWETEKETAIAEVTKIIHFRLHDLVDGSAQIERMKS</sequence>
<dbReference type="Gene3D" id="1.10.3330.10">
    <property type="entry name" value="Oxo-4-hydroxy-4-carboxy-5-ureidoimidazoline decarboxylase"/>
    <property type="match status" value="1"/>
</dbReference>
<dbReference type="RefSeq" id="WP_105957560.1">
    <property type="nucleotide sequence ID" value="NZ_PVNS01000001.1"/>
</dbReference>
<evidence type="ECO:0000256" key="2">
    <source>
        <dbReference type="ARBA" id="ARBA00004754"/>
    </source>
</evidence>
<dbReference type="Pfam" id="PF09349">
    <property type="entry name" value="OHCU_decarbox"/>
    <property type="match status" value="1"/>
</dbReference>